<dbReference type="AlphaFoldDB" id="A0AA87ZXQ5"/>
<organism evidence="2 3">
    <name type="scientific">Ficus carica</name>
    <name type="common">Common fig</name>
    <dbReference type="NCBI Taxonomy" id="3494"/>
    <lineage>
        <taxon>Eukaryota</taxon>
        <taxon>Viridiplantae</taxon>
        <taxon>Streptophyta</taxon>
        <taxon>Embryophyta</taxon>
        <taxon>Tracheophyta</taxon>
        <taxon>Spermatophyta</taxon>
        <taxon>Magnoliopsida</taxon>
        <taxon>eudicotyledons</taxon>
        <taxon>Gunneridae</taxon>
        <taxon>Pentapetalae</taxon>
        <taxon>rosids</taxon>
        <taxon>fabids</taxon>
        <taxon>Rosales</taxon>
        <taxon>Moraceae</taxon>
        <taxon>Ficeae</taxon>
        <taxon>Ficus</taxon>
    </lineage>
</organism>
<dbReference type="EMBL" id="BTGU01000004">
    <property type="protein sequence ID" value="GMN33841.1"/>
    <property type="molecule type" value="Genomic_DNA"/>
</dbReference>
<accession>A0AA87ZXQ5</accession>
<evidence type="ECO:0000313" key="3">
    <source>
        <dbReference type="Proteomes" id="UP001187192"/>
    </source>
</evidence>
<name>A0AA87ZXQ5_FICCA</name>
<keyword evidence="3" id="KW-1185">Reference proteome</keyword>
<evidence type="ECO:0000313" key="2">
    <source>
        <dbReference type="EMBL" id="GMN33841.1"/>
    </source>
</evidence>
<reference evidence="2" key="1">
    <citation type="submission" date="2023-07" db="EMBL/GenBank/DDBJ databases">
        <title>draft genome sequence of fig (Ficus carica).</title>
        <authorList>
            <person name="Takahashi T."/>
            <person name="Nishimura K."/>
        </authorList>
    </citation>
    <scope>NUCLEOTIDE SEQUENCE</scope>
</reference>
<protein>
    <submittedName>
        <fullName evidence="2">Uncharacterized protein</fullName>
    </submittedName>
</protein>
<gene>
    <name evidence="2" type="ORF">TIFTF001_004369</name>
</gene>
<sequence length="99" mass="11063">MTKIEMPEENDSLSLKPPTQDMEFENGISDEETRKERLRLEVGTKRATENAGFVAGVGAEEPRERLGHLLVLEASPTSELGRGLASVGAWRRNRRVDSR</sequence>
<proteinExistence type="predicted"/>
<comment type="caution">
    <text evidence="2">The sequence shown here is derived from an EMBL/GenBank/DDBJ whole genome shotgun (WGS) entry which is preliminary data.</text>
</comment>
<evidence type="ECO:0000256" key="1">
    <source>
        <dbReference type="SAM" id="MobiDB-lite"/>
    </source>
</evidence>
<dbReference type="Proteomes" id="UP001187192">
    <property type="component" value="Unassembled WGS sequence"/>
</dbReference>
<feature type="region of interest" description="Disordered" evidence="1">
    <location>
        <begin position="1"/>
        <end position="34"/>
    </location>
</feature>